<organism evidence="3 4">
    <name type="scientific">Galerina marginata (strain CBS 339.88)</name>
    <dbReference type="NCBI Taxonomy" id="685588"/>
    <lineage>
        <taxon>Eukaryota</taxon>
        <taxon>Fungi</taxon>
        <taxon>Dikarya</taxon>
        <taxon>Basidiomycota</taxon>
        <taxon>Agaricomycotina</taxon>
        <taxon>Agaricomycetes</taxon>
        <taxon>Agaricomycetidae</taxon>
        <taxon>Agaricales</taxon>
        <taxon>Agaricineae</taxon>
        <taxon>Strophariaceae</taxon>
        <taxon>Galerina</taxon>
    </lineage>
</organism>
<feature type="signal peptide" evidence="2">
    <location>
        <begin position="1"/>
        <end position="22"/>
    </location>
</feature>
<keyword evidence="4" id="KW-1185">Reference proteome</keyword>
<accession>A0A067THE6</accession>
<dbReference type="AlphaFoldDB" id="A0A067THE6"/>
<evidence type="ECO:0000313" key="4">
    <source>
        <dbReference type="Proteomes" id="UP000027222"/>
    </source>
</evidence>
<keyword evidence="1" id="KW-0812">Transmembrane</keyword>
<dbReference type="EMBL" id="KL142369">
    <property type="protein sequence ID" value="KDR82551.1"/>
    <property type="molecule type" value="Genomic_DNA"/>
</dbReference>
<dbReference type="HOGENOM" id="CLU_1704354_0_0_1"/>
<keyword evidence="1" id="KW-1133">Transmembrane helix</keyword>
<reference evidence="4" key="1">
    <citation type="journal article" date="2014" name="Proc. Natl. Acad. Sci. U.S.A.">
        <title>Extensive sampling of basidiomycete genomes demonstrates inadequacy of the white-rot/brown-rot paradigm for wood decay fungi.</title>
        <authorList>
            <person name="Riley R."/>
            <person name="Salamov A.A."/>
            <person name="Brown D.W."/>
            <person name="Nagy L.G."/>
            <person name="Floudas D."/>
            <person name="Held B.W."/>
            <person name="Levasseur A."/>
            <person name="Lombard V."/>
            <person name="Morin E."/>
            <person name="Otillar R."/>
            <person name="Lindquist E.A."/>
            <person name="Sun H."/>
            <person name="LaButti K.M."/>
            <person name="Schmutz J."/>
            <person name="Jabbour D."/>
            <person name="Luo H."/>
            <person name="Baker S.E."/>
            <person name="Pisabarro A.G."/>
            <person name="Walton J.D."/>
            <person name="Blanchette R.A."/>
            <person name="Henrissat B."/>
            <person name="Martin F."/>
            <person name="Cullen D."/>
            <person name="Hibbett D.S."/>
            <person name="Grigoriev I.V."/>
        </authorList>
    </citation>
    <scope>NUCLEOTIDE SEQUENCE [LARGE SCALE GENOMIC DNA]</scope>
    <source>
        <strain evidence="4">CBS 339.88</strain>
    </source>
</reference>
<evidence type="ECO:0000313" key="3">
    <source>
        <dbReference type="EMBL" id="KDR82551.1"/>
    </source>
</evidence>
<evidence type="ECO:0000256" key="2">
    <source>
        <dbReference type="SAM" id="SignalP"/>
    </source>
</evidence>
<protein>
    <submittedName>
        <fullName evidence="3">Uncharacterized protein</fullName>
    </submittedName>
</protein>
<keyword evidence="1" id="KW-0472">Membrane</keyword>
<name>A0A067THE6_GALM3</name>
<evidence type="ECO:0000256" key="1">
    <source>
        <dbReference type="SAM" id="Phobius"/>
    </source>
</evidence>
<proteinExistence type="predicted"/>
<gene>
    <name evidence="3" type="ORF">GALMADRAFT_220539</name>
</gene>
<feature type="transmembrane region" description="Helical" evidence="1">
    <location>
        <begin position="49"/>
        <end position="70"/>
    </location>
</feature>
<dbReference type="Proteomes" id="UP000027222">
    <property type="component" value="Unassembled WGS sequence"/>
</dbReference>
<sequence>MYPRTFIFFYLLAAAAVPGAYALPLHALILCARDNDVSSASPSRLQESVIKLIVIGLVLFFVVLLSLYLYRQCKLNGRRSGPAYQLPTSTIIGRDSSRRRWRPYAGAPASSAPPLVRVTTSTSEEGVGLVTLARVPKAHLKSRITAPTAGSPPL</sequence>
<keyword evidence="2" id="KW-0732">Signal</keyword>
<feature type="chain" id="PRO_5001649096" evidence="2">
    <location>
        <begin position="23"/>
        <end position="154"/>
    </location>
</feature>